<evidence type="ECO:0000256" key="4">
    <source>
        <dbReference type="ARBA" id="ARBA00022960"/>
    </source>
</evidence>
<evidence type="ECO:0000313" key="11">
    <source>
        <dbReference type="EMBL" id="OGE44295.1"/>
    </source>
</evidence>
<keyword evidence="6" id="KW-0961">Cell wall biogenesis/degradation</keyword>
<name>A0A1F5KTZ8_9BACT</name>
<dbReference type="AlphaFoldDB" id="A0A1F5KTZ8"/>
<comment type="similarity">
    <text evidence="1 9">Belongs to the peptidase S11 family.</text>
</comment>
<evidence type="ECO:0000256" key="3">
    <source>
        <dbReference type="ARBA" id="ARBA00022801"/>
    </source>
</evidence>
<dbReference type="InterPro" id="IPR001967">
    <property type="entry name" value="Peptidase_S11_N"/>
</dbReference>
<dbReference type="Proteomes" id="UP000178565">
    <property type="component" value="Unassembled WGS sequence"/>
</dbReference>
<reference evidence="11 12" key="1">
    <citation type="journal article" date="2016" name="Nat. Commun.">
        <title>Thousands of microbial genomes shed light on interconnected biogeochemical processes in an aquifer system.</title>
        <authorList>
            <person name="Anantharaman K."/>
            <person name="Brown C.T."/>
            <person name="Hug L.A."/>
            <person name="Sharon I."/>
            <person name="Castelle C.J."/>
            <person name="Probst A.J."/>
            <person name="Thomas B.C."/>
            <person name="Singh A."/>
            <person name="Wilkins M.J."/>
            <person name="Karaoz U."/>
            <person name="Brodie E.L."/>
            <person name="Williams K.H."/>
            <person name="Hubbard S.S."/>
            <person name="Banfield J.F."/>
        </authorList>
    </citation>
    <scope>NUCLEOTIDE SEQUENCE [LARGE SCALE GENOMIC DNA]</scope>
</reference>
<dbReference type="STRING" id="1797785.A3B45_02960"/>
<sequence>MSKNKPFPQILARAILIKDLSTDTILYQKDISLPLPPASITKVMTALVASEYFKPNSPLTIKTSINIPGSNVGLKQGETLSFRSLLYGMLLPSGNDAAFAIAENYPGGAVGFVSAMNKKAAELNLQNTHFDNPAGFDNPNHYSSAKDLAKITQEALKSPQLARIFATKQTDIVSLDKKYEHRLYNLNKLLSQIPGVMGIKTGKTEAAKENLITLVERDGHKVLYVLLGSDDRFGETTLIIDWAYSNFEWTGT</sequence>
<dbReference type="InterPro" id="IPR018044">
    <property type="entry name" value="Peptidase_S11"/>
</dbReference>
<keyword evidence="4" id="KW-0133">Cell shape</keyword>
<dbReference type="GO" id="GO:0006508">
    <property type="term" value="P:proteolysis"/>
    <property type="evidence" value="ECO:0007669"/>
    <property type="project" value="InterPro"/>
</dbReference>
<evidence type="ECO:0000256" key="2">
    <source>
        <dbReference type="ARBA" id="ARBA00022729"/>
    </source>
</evidence>
<dbReference type="PANTHER" id="PTHR21581:SF6">
    <property type="entry name" value="TRAFFICKING PROTEIN PARTICLE COMPLEX SUBUNIT 12"/>
    <property type="match status" value="1"/>
</dbReference>
<dbReference type="SUPFAM" id="SSF56601">
    <property type="entry name" value="beta-lactamase/transpeptidase-like"/>
    <property type="match status" value="1"/>
</dbReference>
<dbReference type="EMBL" id="MFDM01000004">
    <property type="protein sequence ID" value="OGE44295.1"/>
    <property type="molecule type" value="Genomic_DNA"/>
</dbReference>
<dbReference type="GO" id="GO:0009002">
    <property type="term" value="F:serine-type D-Ala-D-Ala carboxypeptidase activity"/>
    <property type="evidence" value="ECO:0007669"/>
    <property type="project" value="InterPro"/>
</dbReference>
<evidence type="ECO:0000313" key="12">
    <source>
        <dbReference type="Proteomes" id="UP000178565"/>
    </source>
</evidence>
<accession>A0A1F5KTZ8</accession>
<feature type="active site" evidence="7">
    <location>
        <position position="93"/>
    </location>
</feature>
<comment type="caution">
    <text evidence="11">The sequence shown here is derived from an EMBL/GenBank/DDBJ whole genome shotgun (WGS) entry which is preliminary data.</text>
</comment>
<dbReference type="Pfam" id="PF00768">
    <property type="entry name" value="Peptidase_S11"/>
    <property type="match status" value="1"/>
</dbReference>
<feature type="domain" description="Peptidase S11 D-alanyl-D-alanine carboxypeptidase A N-terminal" evidence="10">
    <location>
        <begin position="7"/>
        <end position="230"/>
    </location>
</feature>
<evidence type="ECO:0000256" key="6">
    <source>
        <dbReference type="ARBA" id="ARBA00023316"/>
    </source>
</evidence>
<organism evidence="11 12">
    <name type="scientific">Candidatus Daviesbacteria bacterium RIFCSPLOWO2_01_FULL_39_12</name>
    <dbReference type="NCBI Taxonomy" id="1797785"/>
    <lineage>
        <taxon>Bacteria</taxon>
        <taxon>Candidatus Daviesiibacteriota</taxon>
    </lineage>
</organism>
<evidence type="ECO:0000256" key="1">
    <source>
        <dbReference type="ARBA" id="ARBA00007164"/>
    </source>
</evidence>
<feature type="binding site" evidence="8">
    <location>
        <position position="200"/>
    </location>
    <ligand>
        <name>substrate</name>
    </ligand>
</feature>
<feature type="active site" description="Proton acceptor" evidence="7">
    <location>
        <position position="42"/>
    </location>
</feature>
<evidence type="ECO:0000256" key="9">
    <source>
        <dbReference type="RuleBase" id="RU004016"/>
    </source>
</evidence>
<gene>
    <name evidence="11" type="ORF">A3B45_02960</name>
</gene>
<dbReference type="GO" id="GO:0008360">
    <property type="term" value="P:regulation of cell shape"/>
    <property type="evidence" value="ECO:0007669"/>
    <property type="project" value="UniProtKB-KW"/>
</dbReference>
<protein>
    <recommendedName>
        <fullName evidence="10">Peptidase S11 D-alanyl-D-alanine carboxypeptidase A N-terminal domain-containing protein</fullName>
    </recommendedName>
</protein>
<dbReference type="GO" id="GO:0009252">
    <property type="term" value="P:peptidoglycan biosynthetic process"/>
    <property type="evidence" value="ECO:0007669"/>
    <property type="project" value="UniProtKB-KW"/>
</dbReference>
<dbReference type="InterPro" id="IPR012338">
    <property type="entry name" value="Beta-lactam/transpept-like"/>
</dbReference>
<feature type="active site" description="Acyl-ester intermediate" evidence="7">
    <location>
        <position position="39"/>
    </location>
</feature>
<dbReference type="PANTHER" id="PTHR21581">
    <property type="entry name" value="D-ALANYL-D-ALANINE CARBOXYPEPTIDASE"/>
    <property type="match status" value="1"/>
</dbReference>
<proteinExistence type="inferred from homology"/>
<evidence type="ECO:0000259" key="10">
    <source>
        <dbReference type="Pfam" id="PF00768"/>
    </source>
</evidence>
<dbReference type="Gene3D" id="3.40.710.10">
    <property type="entry name" value="DD-peptidase/beta-lactamase superfamily"/>
    <property type="match status" value="1"/>
</dbReference>
<evidence type="ECO:0000256" key="5">
    <source>
        <dbReference type="ARBA" id="ARBA00022984"/>
    </source>
</evidence>
<evidence type="ECO:0000256" key="8">
    <source>
        <dbReference type="PIRSR" id="PIRSR618044-2"/>
    </source>
</evidence>
<dbReference type="PRINTS" id="PR00725">
    <property type="entry name" value="DADACBPTASE1"/>
</dbReference>
<keyword evidence="2" id="KW-0732">Signal</keyword>
<evidence type="ECO:0000256" key="7">
    <source>
        <dbReference type="PIRSR" id="PIRSR618044-1"/>
    </source>
</evidence>
<keyword evidence="3" id="KW-0378">Hydrolase</keyword>
<dbReference type="GO" id="GO:0071555">
    <property type="term" value="P:cell wall organization"/>
    <property type="evidence" value="ECO:0007669"/>
    <property type="project" value="UniProtKB-KW"/>
</dbReference>
<keyword evidence="5" id="KW-0573">Peptidoglycan synthesis</keyword>